<dbReference type="Proteomes" id="UP001519287">
    <property type="component" value="Unassembled WGS sequence"/>
</dbReference>
<dbReference type="RefSeq" id="WP_209978262.1">
    <property type="nucleotide sequence ID" value="NZ_JAGGLB010000044.1"/>
</dbReference>
<protein>
    <submittedName>
        <fullName evidence="1">ATP-dependent protease HslVU (ClpYQ) ATPase subunit</fullName>
    </submittedName>
</protein>
<keyword evidence="2" id="KW-1185">Reference proteome</keyword>
<evidence type="ECO:0000313" key="1">
    <source>
        <dbReference type="EMBL" id="MBP1996131.1"/>
    </source>
</evidence>
<dbReference type="GO" id="GO:0008233">
    <property type="term" value="F:peptidase activity"/>
    <property type="evidence" value="ECO:0007669"/>
    <property type="project" value="UniProtKB-KW"/>
</dbReference>
<keyword evidence="1" id="KW-0378">Hydrolase</keyword>
<sequence length="166" mass="19290">MAISQPRARSFRAIRIGIITEEKLVSETDLLAAWKSGYEYAKEKAEKASRQKVSQSELDKDKARITDYYVELTKEAQKRSERKGLTNEKRLELLDKIHSIGLEQQKQLLEMEEKYSVRIETVLDHGRLVLAPLREYVDSITAKQKERKLTLHYNPMMKQFYAVSAG</sequence>
<gene>
    <name evidence="1" type="ORF">J2Z66_007775</name>
</gene>
<proteinExistence type="predicted"/>
<dbReference type="EMBL" id="JAGGLB010000044">
    <property type="protein sequence ID" value="MBP1996131.1"/>
    <property type="molecule type" value="Genomic_DNA"/>
</dbReference>
<comment type="caution">
    <text evidence="1">The sequence shown here is derived from an EMBL/GenBank/DDBJ whole genome shotgun (WGS) entry which is preliminary data.</text>
</comment>
<name>A0ABS4JAL2_9BACL</name>
<organism evidence="1 2">
    <name type="scientific">Paenibacillus eucommiae</name>
    <dbReference type="NCBI Taxonomy" id="1355755"/>
    <lineage>
        <taxon>Bacteria</taxon>
        <taxon>Bacillati</taxon>
        <taxon>Bacillota</taxon>
        <taxon>Bacilli</taxon>
        <taxon>Bacillales</taxon>
        <taxon>Paenibacillaceae</taxon>
        <taxon>Paenibacillus</taxon>
    </lineage>
</organism>
<dbReference type="GO" id="GO:0006508">
    <property type="term" value="P:proteolysis"/>
    <property type="evidence" value="ECO:0007669"/>
    <property type="project" value="UniProtKB-KW"/>
</dbReference>
<keyword evidence="1" id="KW-0645">Protease</keyword>
<evidence type="ECO:0000313" key="2">
    <source>
        <dbReference type="Proteomes" id="UP001519287"/>
    </source>
</evidence>
<reference evidence="1 2" key="1">
    <citation type="submission" date="2021-03" db="EMBL/GenBank/DDBJ databases">
        <title>Genomic Encyclopedia of Type Strains, Phase IV (KMG-IV): sequencing the most valuable type-strain genomes for metagenomic binning, comparative biology and taxonomic classification.</title>
        <authorList>
            <person name="Goeker M."/>
        </authorList>
    </citation>
    <scope>NUCLEOTIDE SEQUENCE [LARGE SCALE GENOMIC DNA]</scope>
    <source>
        <strain evidence="1 2">DSM 26048</strain>
    </source>
</reference>
<accession>A0ABS4JAL2</accession>